<dbReference type="AlphaFoldDB" id="A0A0D2JET4"/>
<dbReference type="PANTHER" id="PTHR45752:SF187">
    <property type="entry name" value="LEUCINE-RICH REPEAT AND IQ DOMAIN-CONTAINING PROTEIN 4"/>
    <property type="match status" value="1"/>
</dbReference>
<dbReference type="STRING" id="145388.A0A0D2JET4"/>
<accession>A0A0D2JET4</accession>
<dbReference type="PANTHER" id="PTHR45752">
    <property type="entry name" value="LEUCINE-RICH REPEAT-CONTAINING"/>
    <property type="match status" value="1"/>
</dbReference>
<dbReference type="SMART" id="SM00369">
    <property type="entry name" value="LRR_TYP"/>
    <property type="match status" value="9"/>
</dbReference>
<keyword evidence="2" id="KW-0433">Leucine-rich repeat</keyword>
<dbReference type="PROSITE" id="PS51450">
    <property type="entry name" value="LRR"/>
    <property type="match status" value="2"/>
</dbReference>
<keyword evidence="5" id="KW-1185">Reference proteome</keyword>
<dbReference type="RefSeq" id="XP_013897062.1">
    <property type="nucleotide sequence ID" value="XM_014041608.1"/>
</dbReference>
<dbReference type="GO" id="GO:0005930">
    <property type="term" value="C:axoneme"/>
    <property type="evidence" value="ECO:0007669"/>
    <property type="project" value="UniProtKB-SubCell"/>
</dbReference>
<name>A0A0D2JET4_9CHLO</name>
<dbReference type="Proteomes" id="UP000054498">
    <property type="component" value="Unassembled WGS sequence"/>
</dbReference>
<dbReference type="InterPro" id="IPR032675">
    <property type="entry name" value="LRR_dom_sf"/>
</dbReference>
<evidence type="ECO:0000256" key="3">
    <source>
        <dbReference type="ARBA" id="ARBA00022737"/>
    </source>
</evidence>
<sequence length="581" mass="61308">MEDITSGSGWSAVPPELLRKVVIHLRAAAYPREQAAAALQALRRTCAAWRAVLDADVAHLAPTVPLDNAAALFTHFPGCTSLDLSRFQAPTATLYPHFHKLTLRSLVLGDLRSESYDGTPQIALPLAALASLTRLVVPADFLLVPSVLAALAEACAKLPALASLELPRMVLTPHRVAELTAALSRCATLRALALGGAGAPMMAGDLGGLINGCGAQLEALQLDRLGVRALPPAVARLTALTALRFRGEASRGVQLAAADVSGLARLRVLDLGANLAEALPQGTTGLDGLEELRAPMNRVSWGAVPLSGLSSLRHLDISNNKTAAVHPSLWTLGRLTHLDLSHNSIDRVDPQISALTGLQELRLCHNSLAEAPLSLAPLTGLRLLDMGHNTELRELPGGIGQLLSLRTLLLSHMRIKQLPPDLGGAAALAHLDLSHNSLHALPPLLSALTALTLLSAADNKLHQNTAVPEALGSLRRLRMLLLARNRLQNLPEAIGAFTDLRHLDASGNRLQAVPRAIAGCTALEVLLLSGNRLRGLTSGIGHCQALRVVDLESNAYRHLPAPLGTLTQLKPSLRTGADLGP</sequence>
<dbReference type="InterPro" id="IPR003591">
    <property type="entry name" value="Leu-rich_rpt_typical-subtyp"/>
</dbReference>
<dbReference type="SUPFAM" id="SSF52047">
    <property type="entry name" value="RNI-like"/>
    <property type="match status" value="2"/>
</dbReference>
<evidence type="ECO:0000313" key="4">
    <source>
        <dbReference type="EMBL" id="KIY98042.1"/>
    </source>
</evidence>
<dbReference type="Gene3D" id="3.80.10.10">
    <property type="entry name" value="Ribonuclease Inhibitor"/>
    <property type="match status" value="2"/>
</dbReference>
<dbReference type="Pfam" id="PF13855">
    <property type="entry name" value="LRR_8"/>
    <property type="match status" value="2"/>
</dbReference>
<dbReference type="EMBL" id="KK102331">
    <property type="protein sequence ID" value="KIY98042.1"/>
    <property type="molecule type" value="Genomic_DNA"/>
</dbReference>
<protein>
    <submittedName>
        <fullName evidence="4">Uncharacterized protein</fullName>
    </submittedName>
</protein>
<evidence type="ECO:0000256" key="2">
    <source>
        <dbReference type="ARBA" id="ARBA00022614"/>
    </source>
</evidence>
<organism evidence="4 5">
    <name type="scientific">Monoraphidium neglectum</name>
    <dbReference type="NCBI Taxonomy" id="145388"/>
    <lineage>
        <taxon>Eukaryota</taxon>
        <taxon>Viridiplantae</taxon>
        <taxon>Chlorophyta</taxon>
        <taxon>core chlorophytes</taxon>
        <taxon>Chlorophyceae</taxon>
        <taxon>CS clade</taxon>
        <taxon>Sphaeropleales</taxon>
        <taxon>Selenastraceae</taxon>
        <taxon>Monoraphidium</taxon>
    </lineage>
</organism>
<comment type="subcellular location">
    <subcellularLocation>
        <location evidence="1">Cytoplasm</location>
        <location evidence="1">Cytoskeleton</location>
        <location evidence="1">Cilium axoneme</location>
    </subcellularLocation>
</comment>
<dbReference type="GeneID" id="25742793"/>
<gene>
    <name evidence="4" type="ORF">MNEG_9918</name>
</gene>
<evidence type="ECO:0000313" key="5">
    <source>
        <dbReference type="Proteomes" id="UP000054498"/>
    </source>
</evidence>
<dbReference type="InterPro" id="IPR001611">
    <property type="entry name" value="Leu-rich_rpt"/>
</dbReference>
<keyword evidence="3" id="KW-0677">Repeat</keyword>
<reference evidence="4 5" key="1">
    <citation type="journal article" date="2013" name="BMC Genomics">
        <title>Reconstruction of the lipid metabolism for the microalga Monoraphidium neglectum from its genome sequence reveals characteristics suitable for biofuel production.</title>
        <authorList>
            <person name="Bogen C."/>
            <person name="Al-Dilaimi A."/>
            <person name="Albersmeier A."/>
            <person name="Wichmann J."/>
            <person name="Grundmann M."/>
            <person name="Rupp O."/>
            <person name="Lauersen K.J."/>
            <person name="Blifernez-Klassen O."/>
            <person name="Kalinowski J."/>
            <person name="Goesmann A."/>
            <person name="Mussgnug J.H."/>
            <person name="Kruse O."/>
        </authorList>
    </citation>
    <scope>NUCLEOTIDE SEQUENCE [LARGE SCALE GENOMIC DNA]</scope>
    <source>
        <strain evidence="4 5">SAG 48.87</strain>
    </source>
</reference>
<dbReference type="OrthoDB" id="676979at2759"/>
<dbReference type="KEGG" id="mng:MNEG_9918"/>
<proteinExistence type="predicted"/>
<evidence type="ECO:0000256" key="1">
    <source>
        <dbReference type="ARBA" id="ARBA00004430"/>
    </source>
</evidence>
<dbReference type="InterPro" id="IPR050715">
    <property type="entry name" value="LRR-SigEffector_domain"/>
</dbReference>